<dbReference type="GO" id="GO:0016787">
    <property type="term" value="F:hydrolase activity"/>
    <property type="evidence" value="ECO:0007669"/>
    <property type="project" value="UniProtKB-KW"/>
</dbReference>
<dbReference type="EMBL" id="KN832886">
    <property type="protein sequence ID" value="KIM95786.1"/>
    <property type="molecule type" value="Genomic_DNA"/>
</dbReference>
<dbReference type="InterPro" id="IPR029058">
    <property type="entry name" value="AB_hydrolase_fold"/>
</dbReference>
<dbReference type="STRING" id="913774.A0A0C3GZV4"/>
<gene>
    <name evidence="5" type="ORF">OIDMADRAFT_148810</name>
</gene>
<protein>
    <recommendedName>
        <fullName evidence="3">Carboxylic ester hydrolase</fullName>
        <ecNumber evidence="3">3.1.1.-</ecNumber>
    </recommendedName>
</protein>
<organism evidence="5 6">
    <name type="scientific">Oidiodendron maius (strain Zn)</name>
    <dbReference type="NCBI Taxonomy" id="913774"/>
    <lineage>
        <taxon>Eukaryota</taxon>
        <taxon>Fungi</taxon>
        <taxon>Dikarya</taxon>
        <taxon>Ascomycota</taxon>
        <taxon>Pezizomycotina</taxon>
        <taxon>Leotiomycetes</taxon>
        <taxon>Leotiomycetes incertae sedis</taxon>
        <taxon>Myxotrichaceae</taxon>
        <taxon>Oidiodendron</taxon>
    </lineage>
</organism>
<evidence type="ECO:0000313" key="5">
    <source>
        <dbReference type="EMBL" id="KIM95786.1"/>
    </source>
</evidence>
<sequence>MLELYIILRILVYAIGIRCAAAVGTVVKAAGCTIYGTRCEHSTSNAFLGIPYARPPLGDLRFASPQPAHDTNFIDATKQKPNCLQFGLAFIEPGPQSENCLFLNIFTPHNATLESSLPVKAWIHGGGNSADGITNPLYNGCATADDAIVVTINYRLGPLGYLALEQAGLEGNYGIQDQLLALQWIQDNIAAFGGDPTKVLLFGESAGAYDAFTISTLPQAPSLFSAVISESGSGQDLPTFSQVQYHNNRIARAFGCDPADVVCLRRLNTTAMNDTLLENGPKVLTVAVSLLTNENTGISWSPVVDGKTIPDQPRKVGTKVPAIFGTNGNEGAIFFWLLDSPFAGFNETMYDTFIDYNFGPWASSVKAQYSISRFGAKEYPTFAAMSAILTDFYFKCPTYRALKGAVDKNVPVFSYLFNNTPSCSWLPAIPQDRQLLDTLGATHTSDIPFVFAITENLPPPHGNCSFTQRERGISNFLVKAWTSMASRQSPGTDSVWPAWDRVDSMGLVIDNVPDAGYLDYNVCYFWDVVSLNITELSQTDIPYES</sequence>
<dbReference type="AlphaFoldDB" id="A0A0C3GZV4"/>
<accession>A0A0C3GZV4</accession>
<dbReference type="Proteomes" id="UP000054321">
    <property type="component" value="Unassembled WGS sequence"/>
</dbReference>
<name>A0A0C3GZV4_OIDMZ</name>
<keyword evidence="2 3" id="KW-0378">Hydrolase</keyword>
<evidence type="ECO:0000313" key="6">
    <source>
        <dbReference type="Proteomes" id="UP000054321"/>
    </source>
</evidence>
<dbReference type="PROSITE" id="PS00122">
    <property type="entry name" value="CARBOXYLESTERASE_B_1"/>
    <property type="match status" value="1"/>
</dbReference>
<evidence type="ECO:0000256" key="3">
    <source>
        <dbReference type="RuleBase" id="RU361235"/>
    </source>
</evidence>
<dbReference type="InterPro" id="IPR019826">
    <property type="entry name" value="Carboxylesterase_B_AS"/>
</dbReference>
<dbReference type="SUPFAM" id="SSF53474">
    <property type="entry name" value="alpha/beta-Hydrolases"/>
    <property type="match status" value="1"/>
</dbReference>
<evidence type="ECO:0000259" key="4">
    <source>
        <dbReference type="Pfam" id="PF00135"/>
    </source>
</evidence>
<reference evidence="6" key="2">
    <citation type="submission" date="2015-01" db="EMBL/GenBank/DDBJ databases">
        <title>Evolutionary Origins and Diversification of the Mycorrhizal Mutualists.</title>
        <authorList>
            <consortium name="DOE Joint Genome Institute"/>
            <consortium name="Mycorrhizal Genomics Consortium"/>
            <person name="Kohler A."/>
            <person name="Kuo A."/>
            <person name="Nagy L.G."/>
            <person name="Floudas D."/>
            <person name="Copeland A."/>
            <person name="Barry K.W."/>
            <person name="Cichocki N."/>
            <person name="Veneault-Fourrey C."/>
            <person name="LaButti K."/>
            <person name="Lindquist E.A."/>
            <person name="Lipzen A."/>
            <person name="Lundell T."/>
            <person name="Morin E."/>
            <person name="Murat C."/>
            <person name="Riley R."/>
            <person name="Ohm R."/>
            <person name="Sun H."/>
            <person name="Tunlid A."/>
            <person name="Henrissat B."/>
            <person name="Grigoriev I.V."/>
            <person name="Hibbett D.S."/>
            <person name="Martin F."/>
        </authorList>
    </citation>
    <scope>NUCLEOTIDE SEQUENCE [LARGE SCALE GENOMIC DNA]</scope>
    <source>
        <strain evidence="6">Zn</strain>
    </source>
</reference>
<reference evidence="5 6" key="1">
    <citation type="submission" date="2014-04" db="EMBL/GenBank/DDBJ databases">
        <authorList>
            <consortium name="DOE Joint Genome Institute"/>
            <person name="Kuo A."/>
            <person name="Martino E."/>
            <person name="Perotto S."/>
            <person name="Kohler A."/>
            <person name="Nagy L.G."/>
            <person name="Floudas D."/>
            <person name="Copeland A."/>
            <person name="Barry K.W."/>
            <person name="Cichocki N."/>
            <person name="Veneault-Fourrey C."/>
            <person name="LaButti K."/>
            <person name="Lindquist E.A."/>
            <person name="Lipzen A."/>
            <person name="Lundell T."/>
            <person name="Morin E."/>
            <person name="Murat C."/>
            <person name="Sun H."/>
            <person name="Tunlid A."/>
            <person name="Henrissat B."/>
            <person name="Grigoriev I.V."/>
            <person name="Hibbett D.S."/>
            <person name="Martin F."/>
            <person name="Nordberg H.P."/>
            <person name="Cantor M.N."/>
            <person name="Hua S.X."/>
        </authorList>
    </citation>
    <scope>NUCLEOTIDE SEQUENCE [LARGE SCALE GENOMIC DNA]</scope>
    <source>
        <strain evidence="5 6">Zn</strain>
    </source>
</reference>
<dbReference type="PANTHER" id="PTHR11559">
    <property type="entry name" value="CARBOXYLESTERASE"/>
    <property type="match status" value="1"/>
</dbReference>
<dbReference type="Pfam" id="PF00135">
    <property type="entry name" value="COesterase"/>
    <property type="match status" value="1"/>
</dbReference>
<dbReference type="HOGENOM" id="CLU_006586_16_4_1"/>
<dbReference type="Gene3D" id="3.40.50.1820">
    <property type="entry name" value="alpha/beta hydrolase"/>
    <property type="match status" value="1"/>
</dbReference>
<dbReference type="InParanoid" id="A0A0C3GZV4"/>
<dbReference type="ESTHER" id="9pezi-a0a0c3gzv4">
    <property type="family name" value="Fungal_carboxylesterase_lipase"/>
</dbReference>
<dbReference type="OrthoDB" id="408631at2759"/>
<keyword evidence="6" id="KW-1185">Reference proteome</keyword>
<feature type="domain" description="Carboxylesterase type B" evidence="4">
    <location>
        <begin position="25"/>
        <end position="502"/>
    </location>
</feature>
<dbReference type="EC" id="3.1.1.-" evidence="3"/>
<dbReference type="InterPro" id="IPR002018">
    <property type="entry name" value="CarbesteraseB"/>
</dbReference>
<proteinExistence type="inferred from homology"/>
<evidence type="ECO:0000256" key="1">
    <source>
        <dbReference type="ARBA" id="ARBA00005964"/>
    </source>
</evidence>
<comment type="similarity">
    <text evidence="1 3">Belongs to the type-B carboxylesterase/lipase family.</text>
</comment>
<evidence type="ECO:0000256" key="2">
    <source>
        <dbReference type="ARBA" id="ARBA00022801"/>
    </source>
</evidence>
<dbReference type="InterPro" id="IPR050309">
    <property type="entry name" value="Type-B_Carboxylest/Lipase"/>
</dbReference>